<evidence type="ECO:0000313" key="2">
    <source>
        <dbReference type="EMBL" id="ONG52729.1"/>
    </source>
</evidence>
<feature type="domain" description="HTH cro/C1-type" evidence="1">
    <location>
        <begin position="27"/>
        <end position="81"/>
    </location>
</feature>
<dbReference type="Pfam" id="PF01381">
    <property type="entry name" value="HTH_3"/>
    <property type="match status" value="1"/>
</dbReference>
<dbReference type="InterPro" id="IPR010982">
    <property type="entry name" value="Lambda_DNA-bd_dom_sf"/>
</dbReference>
<proteinExistence type="predicted"/>
<organism evidence="2 3">
    <name type="scientific">Teichococcus deserti</name>
    <dbReference type="NCBI Taxonomy" id="1817963"/>
    <lineage>
        <taxon>Bacteria</taxon>
        <taxon>Pseudomonadati</taxon>
        <taxon>Pseudomonadota</taxon>
        <taxon>Alphaproteobacteria</taxon>
        <taxon>Acetobacterales</taxon>
        <taxon>Roseomonadaceae</taxon>
        <taxon>Roseomonas</taxon>
    </lineage>
</organism>
<comment type="caution">
    <text evidence="2">The sequence shown here is derived from an EMBL/GenBank/DDBJ whole genome shotgun (WGS) entry which is preliminary data.</text>
</comment>
<dbReference type="CDD" id="cd00093">
    <property type="entry name" value="HTH_XRE"/>
    <property type="match status" value="1"/>
</dbReference>
<dbReference type="EMBL" id="MLCO01000131">
    <property type="protein sequence ID" value="ONG52729.1"/>
    <property type="molecule type" value="Genomic_DNA"/>
</dbReference>
<dbReference type="RefSeq" id="WP_076957963.1">
    <property type="nucleotide sequence ID" value="NZ_MLCO01000131.1"/>
</dbReference>
<gene>
    <name evidence="2" type="ORF">BKE38_13985</name>
</gene>
<name>A0A1V2H107_9PROT</name>
<protein>
    <submittedName>
        <fullName evidence="2">Transcriptional regulator</fullName>
    </submittedName>
</protein>
<dbReference type="Proteomes" id="UP000188879">
    <property type="component" value="Unassembled WGS sequence"/>
</dbReference>
<evidence type="ECO:0000259" key="1">
    <source>
        <dbReference type="PROSITE" id="PS50943"/>
    </source>
</evidence>
<keyword evidence="3" id="KW-1185">Reference proteome</keyword>
<dbReference type="OrthoDB" id="9797172at2"/>
<dbReference type="GO" id="GO:0003677">
    <property type="term" value="F:DNA binding"/>
    <property type="evidence" value="ECO:0007669"/>
    <property type="project" value="InterPro"/>
</dbReference>
<dbReference type="SMART" id="SM00530">
    <property type="entry name" value="HTH_XRE"/>
    <property type="match status" value="1"/>
</dbReference>
<accession>A0A1V2H107</accession>
<dbReference type="Gene3D" id="1.10.260.40">
    <property type="entry name" value="lambda repressor-like DNA-binding domains"/>
    <property type="match status" value="1"/>
</dbReference>
<evidence type="ECO:0000313" key="3">
    <source>
        <dbReference type="Proteomes" id="UP000188879"/>
    </source>
</evidence>
<dbReference type="SUPFAM" id="SSF47413">
    <property type="entry name" value="lambda repressor-like DNA-binding domains"/>
    <property type="match status" value="1"/>
</dbReference>
<sequence length="149" mass="17023">MPSDDLMEKTEREHRPSPIDVHVGSRVRLRRTLLGMSQEKLGEALGLTFQQVQKYERGVNRIGASRLFDLARVLDVPIGFFFDDMPDAMGGQTALRARMGGFAEQQEGFEDDTLHKRETLELVRAYYRITEPAVRKRVFDLIKSLAPTD</sequence>
<dbReference type="InterPro" id="IPR001387">
    <property type="entry name" value="Cro/C1-type_HTH"/>
</dbReference>
<dbReference type="AlphaFoldDB" id="A0A1V2H107"/>
<reference evidence="2 3" key="1">
    <citation type="submission" date="2016-10" db="EMBL/GenBank/DDBJ databases">
        <title>Draft Genome sequence of Roseomonas sp. strain M3.</title>
        <authorList>
            <person name="Subhash Y."/>
            <person name="Lee S."/>
        </authorList>
    </citation>
    <scope>NUCLEOTIDE SEQUENCE [LARGE SCALE GENOMIC DNA]</scope>
    <source>
        <strain evidence="2 3">M3</strain>
    </source>
</reference>
<dbReference type="PROSITE" id="PS50943">
    <property type="entry name" value="HTH_CROC1"/>
    <property type="match status" value="1"/>
</dbReference>